<dbReference type="EMBL" id="JBHUFA010000001">
    <property type="protein sequence ID" value="MFD1694344.1"/>
    <property type="molecule type" value="Genomic_DNA"/>
</dbReference>
<comment type="subcellular location">
    <subcellularLocation>
        <location evidence="1">Cell membrane</location>
        <topology evidence="1">Multi-pass membrane protein</topology>
    </subcellularLocation>
</comment>
<comment type="caution">
    <text evidence="9">The sequence shown here is derived from an EMBL/GenBank/DDBJ whole genome shotgun (WGS) entry which is preliminary data.</text>
</comment>
<dbReference type="InterPro" id="IPR050445">
    <property type="entry name" value="Bact_polysacc_biosynth/exp"/>
</dbReference>
<keyword evidence="2" id="KW-1003">Cell membrane</keyword>
<evidence type="ECO:0000256" key="6">
    <source>
        <dbReference type="SAM" id="Coils"/>
    </source>
</evidence>
<dbReference type="PANTHER" id="PTHR32309">
    <property type="entry name" value="TYROSINE-PROTEIN KINASE"/>
    <property type="match status" value="1"/>
</dbReference>
<protein>
    <submittedName>
        <fullName evidence="9">GumC family protein</fullName>
    </submittedName>
</protein>
<dbReference type="RefSeq" id="WP_149891793.1">
    <property type="nucleotide sequence ID" value="NZ_JBHUFA010000001.1"/>
</dbReference>
<evidence type="ECO:0000256" key="3">
    <source>
        <dbReference type="ARBA" id="ARBA00022692"/>
    </source>
</evidence>
<dbReference type="Pfam" id="PF02706">
    <property type="entry name" value="Wzz"/>
    <property type="match status" value="1"/>
</dbReference>
<reference evidence="10" key="1">
    <citation type="journal article" date="2019" name="Int. J. Syst. Evol. Microbiol.">
        <title>The Global Catalogue of Microorganisms (GCM) 10K type strain sequencing project: providing services to taxonomists for standard genome sequencing and annotation.</title>
        <authorList>
            <consortium name="The Broad Institute Genomics Platform"/>
            <consortium name="The Broad Institute Genome Sequencing Center for Infectious Disease"/>
            <person name="Wu L."/>
            <person name="Ma J."/>
        </authorList>
    </citation>
    <scope>NUCLEOTIDE SEQUENCE [LARGE SCALE GENOMIC DNA]</scope>
    <source>
        <strain evidence="10">JCM 3369</strain>
    </source>
</reference>
<evidence type="ECO:0000313" key="10">
    <source>
        <dbReference type="Proteomes" id="UP001597327"/>
    </source>
</evidence>
<evidence type="ECO:0000313" key="9">
    <source>
        <dbReference type="EMBL" id="MFD1694344.1"/>
    </source>
</evidence>
<feature type="domain" description="Polysaccharide chain length determinant N-terminal" evidence="8">
    <location>
        <begin position="4"/>
        <end position="71"/>
    </location>
</feature>
<proteinExistence type="predicted"/>
<dbReference type="Proteomes" id="UP001597327">
    <property type="component" value="Unassembled WGS sequence"/>
</dbReference>
<organism evidence="9 10">
    <name type="scientific">Roseibium aestuarii</name>
    <dbReference type="NCBI Taxonomy" id="2600299"/>
    <lineage>
        <taxon>Bacteria</taxon>
        <taxon>Pseudomonadati</taxon>
        <taxon>Pseudomonadota</taxon>
        <taxon>Alphaproteobacteria</taxon>
        <taxon>Hyphomicrobiales</taxon>
        <taxon>Stappiaceae</taxon>
        <taxon>Roseibium</taxon>
    </lineage>
</organism>
<evidence type="ECO:0000256" key="4">
    <source>
        <dbReference type="ARBA" id="ARBA00022989"/>
    </source>
</evidence>
<feature type="transmembrane region" description="Helical" evidence="7">
    <location>
        <begin position="473"/>
        <end position="495"/>
    </location>
</feature>
<name>A0ABW4JQK9_9HYPH</name>
<dbReference type="PANTHER" id="PTHR32309:SF13">
    <property type="entry name" value="FERRIC ENTEROBACTIN TRANSPORT PROTEIN FEPE"/>
    <property type="match status" value="1"/>
</dbReference>
<evidence type="ECO:0000256" key="2">
    <source>
        <dbReference type="ARBA" id="ARBA00022475"/>
    </source>
</evidence>
<keyword evidence="3 7" id="KW-0812">Transmembrane</keyword>
<keyword evidence="10" id="KW-1185">Reference proteome</keyword>
<dbReference type="InterPro" id="IPR003856">
    <property type="entry name" value="LPS_length_determ_N"/>
</dbReference>
<feature type="transmembrane region" description="Helical" evidence="7">
    <location>
        <begin position="18"/>
        <end position="39"/>
    </location>
</feature>
<evidence type="ECO:0000256" key="1">
    <source>
        <dbReference type="ARBA" id="ARBA00004651"/>
    </source>
</evidence>
<feature type="coiled-coil region" evidence="6">
    <location>
        <begin position="353"/>
        <end position="380"/>
    </location>
</feature>
<evidence type="ECO:0000256" key="7">
    <source>
        <dbReference type="SAM" id="Phobius"/>
    </source>
</evidence>
<accession>A0ABW4JQK9</accession>
<feature type="coiled-coil region" evidence="6">
    <location>
        <begin position="168"/>
        <end position="202"/>
    </location>
</feature>
<keyword evidence="4 7" id="KW-1133">Transmembrane helix</keyword>
<feature type="transmembrane region" description="Helical" evidence="7">
    <location>
        <begin position="412"/>
        <end position="434"/>
    </location>
</feature>
<gene>
    <name evidence="9" type="ORF">ACFSC7_02370</name>
</gene>
<sequence length="516" mass="57806">MEQDLDLRRYFSIVKRRYLFVILPALVILAATVAVAFLLPKTYLSTATILIESQRIPSELASSTVTSNTNERIKVIEQRLMARDSLLEIAAKYDLYTTNGERPSPTEIVEKMRGAILIEQISVTLNSRRNTEIVGFHVSFEYGEPRMTARVTNELVSSILAQNVETRLNRAAETSDFFKQQLTQLESRLLATEGRLADFKRENEADLPETLDTRRVELTQALTDLSTVDRELRLAASPDATTAVADGSASQQLAFRLQAEQLNYDSLVERRKVLEPLLAKGFVPKSQILDLDKAISLSEINLQSIKAQMSQQGFSADPATRQQLLEETREKLAAKVDGLKTSIARTPTVEVEYAALQREYANLQAEYNQTKAKLAEAETGERLEQDRQAERFEVLEQATVPETPAKPERVKIILAGGFGGLAVGLGLALLLELLDNSIRTSSDLERRLKLRPFAVIPYIETAAEMRQRLRRRIMMAGGVAVAITLAVFAVHFLYLPLDLLAERGWQIIHVRLANQV</sequence>
<keyword evidence="5 7" id="KW-0472">Membrane</keyword>
<evidence type="ECO:0000256" key="5">
    <source>
        <dbReference type="ARBA" id="ARBA00023136"/>
    </source>
</evidence>
<keyword evidence="6" id="KW-0175">Coiled coil</keyword>
<evidence type="ECO:0000259" key="8">
    <source>
        <dbReference type="Pfam" id="PF02706"/>
    </source>
</evidence>